<protein>
    <submittedName>
        <fullName evidence="2">Uncharacterized protein</fullName>
    </submittedName>
</protein>
<feature type="non-terminal residue" evidence="2">
    <location>
        <position position="58"/>
    </location>
</feature>
<sequence>MQYGGLPNQHEQHADVDFGFDNARNHTSAYAKKVDLNVPILAITAVGVIFLLFTSSFR</sequence>
<organism evidence="2 3">
    <name type="scientific">Aphanomyces astaci</name>
    <name type="common">Crayfish plague agent</name>
    <dbReference type="NCBI Taxonomy" id="112090"/>
    <lineage>
        <taxon>Eukaryota</taxon>
        <taxon>Sar</taxon>
        <taxon>Stramenopiles</taxon>
        <taxon>Oomycota</taxon>
        <taxon>Saprolegniomycetes</taxon>
        <taxon>Saprolegniales</taxon>
        <taxon>Verrucalvaceae</taxon>
        <taxon>Aphanomyces</taxon>
    </lineage>
</organism>
<keyword evidence="1" id="KW-0472">Membrane</keyword>
<name>A0A418BJ67_APHAT</name>
<dbReference type="AlphaFoldDB" id="A0A418BJ67"/>
<proteinExistence type="predicted"/>
<reference evidence="2 3" key="1">
    <citation type="submission" date="2018-08" db="EMBL/GenBank/DDBJ databases">
        <title>Aphanomyces genome sequencing and annotation.</title>
        <authorList>
            <person name="Minardi D."/>
            <person name="Oidtmann B."/>
            <person name="Van Der Giezen M."/>
            <person name="Studholme D.J."/>
        </authorList>
    </citation>
    <scope>NUCLEOTIDE SEQUENCE [LARGE SCALE GENOMIC DNA]</scope>
    <source>
        <strain evidence="2 3">Si</strain>
    </source>
</reference>
<gene>
    <name evidence="2" type="ORF">DYB34_006348</name>
</gene>
<dbReference type="EMBL" id="QUTB01008029">
    <property type="protein sequence ID" value="RHY43730.1"/>
    <property type="molecule type" value="Genomic_DNA"/>
</dbReference>
<evidence type="ECO:0000313" key="2">
    <source>
        <dbReference type="EMBL" id="RHY43730.1"/>
    </source>
</evidence>
<feature type="transmembrane region" description="Helical" evidence="1">
    <location>
        <begin position="36"/>
        <end position="54"/>
    </location>
</feature>
<keyword evidence="1" id="KW-0812">Transmembrane</keyword>
<comment type="caution">
    <text evidence="2">The sequence shown here is derived from an EMBL/GenBank/DDBJ whole genome shotgun (WGS) entry which is preliminary data.</text>
</comment>
<evidence type="ECO:0000256" key="1">
    <source>
        <dbReference type="SAM" id="Phobius"/>
    </source>
</evidence>
<evidence type="ECO:0000313" key="3">
    <source>
        <dbReference type="Proteomes" id="UP000283543"/>
    </source>
</evidence>
<dbReference type="Proteomes" id="UP000283543">
    <property type="component" value="Unassembled WGS sequence"/>
</dbReference>
<accession>A0A418BJ67</accession>
<keyword evidence="1" id="KW-1133">Transmembrane helix</keyword>